<dbReference type="PANTHER" id="PTHR23017:SF3">
    <property type="entry name" value="G-PROTEIN COUPLED RECEPTORS FAMILY 1 PROFILE DOMAIN-CONTAINING PROTEIN"/>
    <property type="match status" value="1"/>
</dbReference>
<accession>A0A0B2VCW0</accession>
<feature type="transmembrane region" description="Helical" evidence="5">
    <location>
        <begin position="66"/>
        <end position="90"/>
    </location>
</feature>
<evidence type="ECO:0000256" key="4">
    <source>
        <dbReference type="ARBA" id="ARBA00023136"/>
    </source>
</evidence>
<dbReference type="Proteomes" id="UP000031036">
    <property type="component" value="Unassembled WGS sequence"/>
</dbReference>
<feature type="transmembrane region" description="Helical" evidence="5">
    <location>
        <begin position="204"/>
        <end position="229"/>
    </location>
</feature>
<dbReference type="AlphaFoldDB" id="A0A0B2VCW0"/>
<keyword evidence="8" id="KW-1185">Reference proteome</keyword>
<feature type="transmembrane region" description="Helical" evidence="5">
    <location>
        <begin position="110"/>
        <end position="135"/>
    </location>
</feature>
<reference evidence="7 8" key="1">
    <citation type="submission" date="2014-11" db="EMBL/GenBank/DDBJ databases">
        <title>Genetic blueprint of the zoonotic pathogen Toxocara canis.</title>
        <authorList>
            <person name="Zhu X.-Q."/>
            <person name="Korhonen P.K."/>
            <person name="Cai H."/>
            <person name="Young N.D."/>
            <person name="Nejsum P."/>
            <person name="von Samson-Himmelstjerna G."/>
            <person name="Boag P.R."/>
            <person name="Tan P."/>
            <person name="Li Q."/>
            <person name="Min J."/>
            <person name="Yang Y."/>
            <person name="Wang X."/>
            <person name="Fang X."/>
            <person name="Hall R.S."/>
            <person name="Hofmann A."/>
            <person name="Sternberg P.W."/>
            <person name="Jex A.R."/>
            <person name="Gasser R.B."/>
        </authorList>
    </citation>
    <scope>NUCLEOTIDE SEQUENCE [LARGE SCALE GENOMIC DNA]</scope>
    <source>
        <strain evidence="7">PN_DK_2014</strain>
    </source>
</reference>
<dbReference type="SUPFAM" id="SSF81321">
    <property type="entry name" value="Family A G protein-coupled receptor-like"/>
    <property type="match status" value="1"/>
</dbReference>
<keyword evidence="7" id="KW-0675">Receptor</keyword>
<evidence type="ECO:0000256" key="1">
    <source>
        <dbReference type="ARBA" id="ARBA00004370"/>
    </source>
</evidence>
<dbReference type="PANTHER" id="PTHR23017">
    <property type="entry name" value="SERPENTINE RECEPTOR, CLASS X"/>
    <property type="match status" value="1"/>
</dbReference>
<proteinExistence type="predicted"/>
<dbReference type="PROSITE" id="PS50262">
    <property type="entry name" value="G_PROTEIN_RECEP_F1_2"/>
    <property type="match status" value="1"/>
</dbReference>
<dbReference type="Gene3D" id="1.20.1070.10">
    <property type="entry name" value="Rhodopsin 7-helix transmembrane proteins"/>
    <property type="match status" value="1"/>
</dbReference>
<evidence type="ECO:0000313" key="8">
    <source>
        <dbReference type="Proteomes" id="UP000031036"/>
    </source>
</evidence>
<keyword evidence="4 5" id="KW-0472">Membrane</keyword>
<evidence type="ECO:0000259" key="6">
    <source>
        <dbReference type="PROSITE" id="PS50262"/>
    </source>
</evidence>
<dbReference type="GO" id="GO:0016020">
    <property type="term" value="C:membrane"/>
    <property type="evidence" value="ECO:0007669"/>
    <property type="project" value="UniProtKB-SubCell"/>
</dbReference>
<feature type="domain" description="G-protein coupled receptors family 1 profile" evidence="6">
    <location>
        <begin position="3"/>
        <end position="210"/>
    </location>
</feature>
<gene>
    <name evidence="7" type="primary">srx-45</name>
    <name evidence="7" type="ORF">Tcan_04432</name>
</gene>
<evidence type="ECO:0000256" key="3">
    <source>
        <dbReference type="ARBA" id="ARBA00022989"/>
    </source>
</evidence>
<dbReference type="InterPro" id="IPR017452">
    <property type="entry name" value="GPCR_Rhodpsn_7TM"/>
</dbReference>
<comment type="subcellular location">
    <subcellularLocation>
        <location evidence="1">Membrane</location>
    </subcellularLocation>
</comment>
<name>A0A0B2VCW0_TOXCA</name>
<sequence>MAGITVSAFVLTFIRRVDSFKNAFVKFNISQSIGDVVVLTVFAVHAAPMTYFPDTKFLKISLLNHLLGQFCAIAYVACIYTHLMIALNRFTAIAFPLKNRLIFTPRNSNLILLAVWMLSALQAIIYSFPTCSFYYSLPNYGFIYAPTHCGYIVKFIYDFCQFIFIIIIVGIIDSATIYKIHKAFANVSLSSDDQRRRAYREARLFLQAFLQDSVFLTGLVSFMIISTFMHTPWQIFFTTTFAWEMVHAVDGVITIACNPELSAVLLHPCASGRKVVTVRSEGTSIKRIGAASHYL</sequence>
<evidence type="ECO:0000313" key="7">
    <source>
        <dbReference type="EMBL" id="KHN79299.1"/>
    </source>
</evidence>
<evidence type="ECO:0000256" key="2">
    <source>
        <dbReference type="ARBA" id="ARBA00022692"/>
    </source>
</evidence>
<dbReference type="OMA" id="PMVILDI"/>
<comment type="caution">
    <text evidence="7">The sequence shown here is derived from an EMBL/GenBank/DDBJ whole genome shotgun (WGS) entry which is preliminary data.</text>
</comment>
<feature type="transmembrane region" description="Helical" evidence="5">
    <location>
        <begin position="155"/>
        <end position="172"/>
    </location>
</feature>
<keyword evidence="2 5" id="KW-0812">Transmembrane</keyword>
<dbReference type="Pfam" id="PF10328">
    <property type="entry name" value="7TM_GPCR_Srx"/>
    <property type="match status" value="1"/>
</dbReference>
<dbReference type="EMBL" id="JPKZ01001927">
    <property type="protein sequence ID" value="KHN79299.1"/>
    <property type="molecule type" value="Genomic_DNA"/>
</dbReference>
<protein>
    <submittedName>
        <fullName evidence="7">Serpentine receptor class X 45</fullName>
    </submittedName>
</protein>
<evidence type="ECO:0000256" key="5">
    <source>
        <dbReference type="SAM" id="Phobius"/>
    </source>
</evidence>
<keyword evidence="3 5" id="KW-1133">Transmembrane helix</keyword>
<dbReference type="OrthoDB" id="5825164at2759"/>
<dbReference type="InterPro" id="IPR019430">
    <property type="entry name" value="7TM_GPCR_serpentine_rcpt_Srx"/>
</dbReference>
<organism evidence="7 8">
    <name type="scientific">Toxocara canis</name>
    <name type="common">Canine roundworm</name>
    <dbReference type="NCBI Taxonomy" id="6265"/>
    <lineage>
        <taxon>Eukaryota</taxon>
        <taxon>Metazoa</taxon>
        <taxon>Ecdysozoa</taxon>
        <taxon>Nematoda</taxon>
        <taxon>Chromadorea</taxon>
        <taxon>Rhabditida</taxon>
        <taxon>Spirurina</taxon>
        <taxon>Ascaridomorpha</taxon>
        <taxon>Ascaridoidea</taxon>
        <taxon>Toxocaridae</taxon>
        <taxon>Toxocara</taxon>
    </lineage>
</organism>
<dbReference type="CDD" id="cd00637">
    <property type="entry name" value="7tm_classA_rhodopsin-like"/>
    <property type="match status" value="1"/>
</dbReference>